<organism evidence="1">
    <name type="scientific">Anguilla anguilla</name>
    <name type="common">European freshwater eel</name>
    <name type="synonym">Muraena anguilla</name>
    <dbReference type="NCBI Taxonomy" id="7936"/>
    <lineage>
        <taxon>Eukaryota</taxon>
        <taxon>Metazoa</taxon>
        <taxon>Chordata</taxon>
        <taxon>Craniata</taxon>
        <taxon>Vertebrata</taxon>
        <taxon>Euteleostomi</taxon>
        <taxon>Actinopterygii</taxon>
        <taxon>Neopterygii</taxon>
        <taxon>Teleostei</taxon>
        <taxon>Anguilliformes</taxon>
        <taxon>Anguillidae</taxon>
        <taxon>Anguilla</taxon>
    </lineage>
</organism>
<reference evidence="1" key="1">
    <citation type="submission" date="2014-11" db="EMBL/GenBank/DDBJ databases">
        <authorList>
            <person name="Amaro Gonzalez C."/>
        </authorList>
    </citation>
    <scope>NUCLEOTIDE SEQUENCE</scope>
</reference>
<proteinExistence type="predicted"/>
<accession>A0A0E9QA19</accession>
<dbReference type="AlphaFoldDB" id="A0A0E9QA19"/>
<protein>
    <submittedName>
        <fullName evidence="1">Uncharacterized protein</fullName>
    </submittedName>
</protein>
<dbReference type="EMBL" id="GBXM01095225">
    <property type="protein sequence ID" value="JAH13352.1"/>
    <property type="molecule type" value="Transcribed_RNA"/>
</dbReference>
<reference evidence="1" key="2">
    <citation type="journal article" date="2015" name="Fish Shellfish Immunol.">
        <title>Early steps in the European eel (Anguilla anguilla)-Vibrio vulnificus interaction in the gills: Role of the RtxA13 toxin.</title>
        <authorList>
            <person name="Callol A."/>
            <person name="Pajuelo D."/>
            <person name="Ebbesson L."/>
            <person name="Teles M."/>
            <person name="MacKenzie S."/>
            <person name="Amaro C."/>
        </authorList>
    </citation>
    <scope>NUCLEOTIDE SEQUENCE</scope>
</reference>
<evidence type="ECO:0000313" key="1">
    <source>
        <dbReference type="EMBL" id="JAH13352.1"/>
    </source>
</evidence>
<sequence length="41" mass="4482">MESFPFLDIGSGGSTLVRSQACQRSEKQQVLKIISIIMLAV</sequence>
<name>A0A0E9QA19_ANGAN</name>